<dbReference type="InterPro" id="IPR036271">
    <property type="entry name" value="Tet_transcr_reg_TetR-rel_C_sf"/>
</dbReference>
<gene>
    <name evidence="6" type="ORF">ACFSJC_04325</name>
</gene>
<dbReference type="Proteomes" id="UP001597337">
    <property type="component" value="Unassembled WGS sequence"/>
</dbReference>
<comment type="caution">
    <text evidence="6">The sequence shown here is derived from an EMBL/GenBank/DDBJ whole genome shotgun (WGS) entry which is preliminary data.</text>
</comment>
<dbReference type="PANTHER" id="PTHR30055">
    <property type="entry name" value="HTH-TYPE TRANSCRIPTIONAL REGULATOR RUTR"/>
    <property type="match status" value="1"/>
</dbReference>
<dbReference type="PANTHER" id="PTHR30055:SF183">
    <property type="entry name" value="NUCLEOID OCCLUSION FACTOR SLMA"/>
    <property type="match status" value="1"/>
</dbReference>
<dbReference type="InterPro" id="IPR001647">
    <property type="entry name" value="HTH_TetR"/>
</dbReference>
<evidence type="ECO:0000259" key="5">
    <source>
        <dbReference type="PROSITE" id="PS50977"/>
    </source>
</evidence>
<dbReference type="SUPFAM" id="SSF48498">
    <property type="entry name" value="Tetracyclin repressor-like, C-terminal domain"/>
    <property type="match status" value="1"/>
</dbReference>
<evidence type="ECO:0000313" key="6">
    <source>
        <dbReference type="EMBL" id="MFD2111067.1"/>
    </source>
</evidence>
<dbReference type="InterPro" id="IPR009057">
    <property type="entry name" value="Homeodomain-like_sf"/>
</dbReference>
<dbReference type="InterPro" id="IPR050109">
    <property type="entry name" value="HTH-type_TetR-like_transc_reg"/>
</dbReference>
<organism evidence="6 7">
    <name type="scientific">Thiorhodococcus fuscus</name>
    <dbReference type="NCBI Taxonomy" id="527200"/>
    <lineage>
        <taxon>Bacteria</taxon>
        <taxon>Pseudomonadati</taxon>
        <taxon>Pseudomonadota</taxon>
        <taxon>Gammaproteobacteria</taxon>
        <taxon>Chromatiales</taxon>
        <taxon>Chromatiaceae</taxon>
        <taxon>Thiorhodococcus</taxon>
    </lineage>
</organism>
<feature type="region of interest" description="Disordered" evidence="4">
    <location>
        <begin position="94"/>
        <end position="115"/>
    </location>
</feature>
<keyword evidence="7" id="KW-1185">Reference proteome</keyword>
<sequence>MKQARRRPCASSETSVIETEILRLARERPELGQAGIAKTLRARNLKISASGVRYILQRHGLETTFKRLQALAEQSSDGIEALTEQQRQYLARGTLTQSLIRPPPSQPQDGESDDPIDRRQIVLNAAAQLFSEKSYEGTSIRDIAARAGLLPGSVYHYYASKEELFIEVHREGIAQVKARIESAIAQSTDPWERLRIACEVHFAGILEGAPIDRIAGRNLALTGKVDLLKRTTPYRNDYESVFRDLVDALPAAPGTDRSLLRLFLLGGMNWGCLWYRPGGTRSPEEIARVMLDMVRRGVQE</sequence>
<protein>
    <submittedName>
        <fullName evidence="6">TetR family transcriptional regulator</fullName>
    </submittedName>
</protein>
<dbReference type="PRINTS" id="PR00455">
    <property type="entry name" value="HTHTETR"/>
</dbReference>
<evidence type="ECO:0000256" key="3">
    <source>
        <dbReference type="PROSITE-ProRule" id="PRU00335"/>
    </source>
</evidence>
<keyword evidence="1" id="KW-0175">Coiled coil</keyword>
<reference evidence="7" key="1">
    <citation type="journal article" date="2019" name="Int. J. Syst. Evol. Microbiol.">
        <title>The Global Catalogue of Microorganisms (GCM) 10K type strain sequencing project: providing services to taxonomists for standard genome sequencing and annotation.</title>
        <authorList>
            <consortium name="The Broad Institute Genomics Platform"/>
            <consortium name="The Broad Institute Genome Sequencing Center for Infectious Disease"/>
            <person name="Wu L."/>
            <person name="Ma J."/>
        </authorList>
    </citation>
    <scope>NUCLEOTIDE SEQUENCE [LARGE SCALE GENOMIC DNA]</scope>
    <source>
        <strain evidence="7">KACC 12597</strain>
    </source>
</reference>
<proteinExistence type="predicted"/>
<keyword evidence="2 3" id="KW-0238">DNA-binding</keyword>
<feature type="DNA-binding region" description="H-T-H motif" evidence="3">
    <location>
        <begin position="139"/>
        <end position="158"/>
    </location>
</feature>
<dbReference type="PROSITE" id="PS50977">
    <property type="entry name" value="HTH_TETR_2"/>
    <property type="match status" value="1"/>
</dbReference>
<accession>A0ABW4Y4G6</accession>
<dbReference type="RefSeq" id="WP_386023733.1">
    <property type="nucleotide sequence ID" value="NZ_JBHUHX010000007.1"/>
</dbReference>
<evidence type="ECO:0000256" key="1">
    <source>
        <dbReference type="ARBA" id="ARBA00023054"/>
    </source>
</evidence>
<dbReference type="InterPro" id="IPR041490">
    <property type="entry name" value="KstR2_TetR_C"/>
</dbReference>
<evidence type="ECO:0000256" key="4">
    <source>
        <dbReference type="SAM" id="MobiDB-lite"/>
    </source>
</evidence>
<dbReference type="Pfam" id="PF00440">
    <property type="entry name" value="TetR_N"/>
    <property type="match status" value="1"/>
</dbReference>
<name>A0ABW4Y4G6_9GAMM</name>
<dbReference type="Gene3D" id="1.10.357.10">
    <property type="entry name" value="Tetracycline Repressor, domain 2"/>
    <property type="match status" value="1"/>
</dbReference>
<dbReference type="SUPFAM" id="SSF46689">
    <property type="entry name" value="Homeodomain-like"/>
    <property type="match status" value="1"/>
</dbReference>
<feature type="domain" description="HTH tetR-type" evidence="5">
    <location>
        <begin position="116"/>
        <end position="176"/>
    </location>
</feature>
<dbReference type="EMBL" id="JBHUHX010000007">
    <property type="protein sequence ID" value="MFD2111067.1"/>
    <property type="molecule type" value="Genomic_DNA"/>
</dbReference>
<evidence type="ECO:0000256" key="2">
    <source>
        <dbReference type="ARBA" id="ARBA00023125"/>
    </source>
</evidence>
<dbReference type="Pfam" id="PF17932">
    <property type="entry name" value="TetR_C_24"/>
    <property type="match status" value="1"/>
</dbReference>
<evidence type="ECO:0000313" key="7">
    <source>
        <dbReference type="Proteomes" id="UP001597337"/>
    </source>
</evidence>
<dbReference type="Gene3D" id="1.10.10.60">
    <property type="entry name" value="Homeodomain-like"/>
    <property type="match status" value="1"/>
</dbReference>